<keyword evidence="9" id="KW-1185">Reference proteome</keyword>
<evidence type="ECO:0000313" key="8">
    <source>
        <dbReference type="Proteomes" id="UP000219799"/>
    </source>
</evidence>
<name>A0A1C3KDG9_PLAMA</name>
<dbReference type="InterPro" id="IPR036373">
    <property type="entry name" value="Ribosomal_bL17_sf"/>
</dbReference>
<accession>A0A1D3RHW1</accession>
<dbReference type="EMBL" id="LT594631">
    <property type="protein sequence ID" value="SCN44738.1"/>
    <property type="molecule type" value="Genomic_DNA"/>
</dbReference>
<feature type="chain" id="PRO_5011389522" evidence="5">
    <location>
        <begin position="17"/>
        <end position="166"/>
    </location>
</feature>
<evidence type="ECO:0000256" key="2">
    <source>
        <dbReference type="ARBA" id="ARBA00022980"/>
    </source>
</evidence>
<dbReference type="PROSITE" id="PS01167">
    <property type="entry name" value="RIBOSOMAL_L17"/>
    <property type="match status" value="1"/>
</dbReference>
<dbReference type="AlphaFoldDB" id="A0A1C3KDG9"/>
<accession>A0A1C3KDG9</accession>
<dbReference type="InterPro" id="IPR047859">
    <property type="entry name" value="Ribosomal_bL17_CS"/>
</dbReference>
<comment type="similarity">
    <text evidence="1 4">Belongs to the bacterial ribosomal protein bL17 family.</text>
</comment>
<evidence type="ECO:0000256" key="4">
    <source>
        <dbReference type="RuleBase" id="RU000660"/>
    </source>
</evidence>
<dbReference type="GO" id="GO:0003735">
    <property type="term" value="F:structural constituent of ribosome"/>
    <property type="evidence" value="ECO:0007669"/>
    <property type="project" value="InterPro"/>
</dbReference>
<evidence type="ECO:0000313" key="9">
    <source>
        <dbReference type="Proteomes" id="UP000219813"/>
    </source>
</evidence>
<evidence type="ECO:0000256" key="1">
    <source>
        <dbReference type="ARBA" id="ARBA00008777"/>
    </source>
</evidence>
<reference evidence="8 9" key="1">
    <citation type="submission" date="2016-06" db="EMBL/GenBank/DDBJ databases">
        <authorList>
            <consortium name="Pathogen Informatics"/>
        </authorList>
    </citation>
    <scope>NUCLEOTIDE SEQUENCE [LARGE SCALE GENOMIC DNA]</scope>
    <source>
        <strain evidence="6">PmlGA01</strain>
    </source>
</reference>
<keyword evidence="2 4" id="KW-0689">Ribosomal protein</keyword>
<protein>
    <submittedName>
        <fullName evidence="6">50S ribosomal protein L17, apicoplast, putative</fullName>
    </submittedName>
</protein>
<dbReference type="Proteomes" id="UP000219799">
    <property type="component" value="Chromosome 10"/>
</dbReference>
<evidence type="ECO:0000256" key="5">
    <source>
        <dbReference type="SAM" id="SignalP"/>
    </source>
</evidence>
<dbReference type="Pfam" id="PF01196">
    <property type="entry name" value="Ribosomal_L17"/>
    <property type="match status" value="1"/>
</dbReference>
<dbReference type="InterPro" id="IPR000456">
    <property type="entry name" value="Ribosomal_bL17"/>
</dbReference>
<keyword evidence="5" id="KW-0732">Signal</keyword>
<proteinExistence type="inferred from homology"/>
<dbReference type="SUPFAM" id="SSF64263">
    <property type="entry name" value="Prokaryotic ribosomal protein L17"/>
    <property type="match status" value="1"/>
</dbReference>
<dbReference type="Gene3D" id="3.90.1030.10">
    <property type="entry name" value="Ribosomal protein L17"/>
    <property type="match status" value="1"/>
</dbReference>
<dbReference type="PANTHER" id="PTHR14413">
    <property type="entry name" value="RIBOSOMAL PROTEIN L17"/>
    <property type="match status" value="1"/>
</dbReference>
<dbReference type="GO" id="GO:0015934">
    <property type="term" value="C:large ribosomal subunit"/>
    <property type="evidence" value="ECO:0007669"/>
    <property type="project" value="TreeGrafter"/>
</dbReference>
<evidence type="ECO:0000256" key="3">
    <source>
        <dbReference type="ARBA" id="ARBA00023274"/>
    </source>
</evidence>
<evidence type="ECO:0000313" key="6">
    <source>
        <dbReference type="EMBL" id="SBT71650.1"/>
    </source>
</evidence>
<dbReference type="OrthoDB" id="275000at2759"/>
<sequence>MKTCILFFFLCKNILAFILKKDVSRNCIINKINFKNTLNKRNSLLLVHKNSNFRKLGRPRAQRRALLRALTTSLLRHGKIVTTEAKAKEARKKVERIITYAKKHDNNRQYAYRLIANYVFDRELALNVVRQAPIKYKERNGGYTKIKLLPRSRKGDAARMATLELL</sequence>
<keyword evidence="3 4" id="KW-0687">Ribonucleoprotein</keyword>
<dbReference type="EMBL" id="LT594498">
    <property type="protein sequence ID" value="SBT71650.1"/>
    <property type="molecule type" value="Genomic_DNA"/>
</dbReference>
<dbReference type="OMA" id="TTECIRH"/>
<organism evidence="6 8">
    <name type="scientific">Plasmodium malariae</name>
    <dbReference type="NCBI Taxonomy" id="5858"/>
    <lineage>
        <taxon>Eukaryota</taxon>
        <taxon>Sar</taxon>
        <taxon>Alveolata</taxon>
        <taxon>Apicomplexa</taxon>
        <taxon>Aconoidasida</taxon>
        <taxon>Haemosporida</taxon>
        <taxon>Plasmodiidae</taxon>
        <taxon>Plasmodium</taxon>
        <taxon>Plasmodium (Plasmodium)</taxon>
    </lineage>
</organism>
<feature type="signal peptide" evidence="5">
    <location>
        <begin position="1"/>
        <end position="16"/>
    </location>
</feature>
<dbReference type="Proteomes" id="UP000219813">
    <property type="component" value="Chromosome 10"/>
</dbReference>
<dbReference type="PANTHER" id="PTHR14413:SF16">
    <property type="entry name" value="LARGE RIBOSOMAL SUBUNIT PROTEIN BL17M"/>
    <property type="match status" value="1"/>
</dbReference>
<evidence type="ECO:0000313" key="7">
    <source>
        <dbReference type="EMBL" id="SCN44738.1"/>
    </source>
</evidence>
<dbReference type="GO" id="GO:0006412">
    <property type="term" value="P:translation"/>
    <property type="evidence" value="ECO:0007669"/>
    <property type="project" value="InterPro"/>
</dbReference>
<gene>
    <name evidence="6" type="primary">PmlGA01_100013000</name>
    <name evidence="7" type="synonym">PmUG01_10022100</name>
    <name evidence="6" type="ORF">PMLGA01_100013000</name>
    <name evidence="7" type="ORF">PMUG01_10022100</name>
</gene>
<dbReference type="NCBIfam" id="TIGR00059">
    <property type="entry name" value="L17"/>
    <property type="match status" value="1"/>
</dbReference>
<dbReference type="VEuPathDB" id="PlasmoDB:PmUG01_10022100"/>